<keyword evidence="4" id="KW-0479">Metal-binding</keyword>
<dbReference type="GeneID" id="398339"/>
<dbReference type="PANTHER" id="PTHR16515">
    <property type="entry name" value="PR DOMAIN ZINC FINGER PROTEIN"/>
    <property type="match status" value="1"/>
</dbReference>
<evidence type="ECO:0000256" key="4">
    <source>
        <dbReference type="ARBA" id="ARBA00022723"/>
    </source>
</evidence>
<dbReference type="Proteomes" id="UP000186698">
    <property type="component" value="Chromosome 9_10L"/>
</dbReference>
<keyword evidence="15" id="KW-1185">Reference proteome</keyword>
<evidence type="ECO:0000256" key="6">
    <source>
        <dbReference type="ARBA" id="ARBA00022771"/>
    </source>
</evidence>
<evidence type="ECO:0000313" key="16">
    <source>
        <dbReference type="RefSeq" id="XP_041432509.1"/>
    </source>
</evidence>
<feature type="region of interest" description="Disordered" evidence="13">
    <location>
        <begin position="1"/>
        <end position="40"/>
    </location>
</feature>
<dbReference type="PANTHER" id="PTHR16515:SF49">
    <property type="entry name" value="GASTRULA ZINC FINGER PROTEIN XLCGF49.1-LIKE-RELATED"/>
    <property type="match status" value="1"/>
</dbReference>
<evidence type="ECO:0000256" key="10">
    <source>
        <dbReference type="ARBA" id="ARBA00023163"/>
    </source>
</evidence>
<evidence type="ECO:0000256" key="12">
    <source>
        <dbReference type="PROSITE-ProRule" id="PRU00042"/>
    </source>
</evidence>
<reference evidence="16" key="1">
    <citation type="submission" date="2025-08" db="UniProtKB">
        <authorList>
            <consortium name="RefSeq"/>
        </authorList>
    </citation>
    <scope>IDENTIFICATION</scope>
    <source>
        <strain evidence="16">J_2021</strain>
        <tissue evidence="16">Erythrocytes</tissue>
    </source>
</reference>
<dbReference type="GO" id="GO:0010468">
    <property type="term" value="P:regulation of gene expression"/>
    <property type="evidence" value="ECO:0007669"/>
    <property type="project" value="TreeGrafter"/>
</dbReference>
<dbReference type="PROSITE" id="PS00028">
    <property type="entry name" value="ZINC_FINGER_C2H2_1"/>
    <property type="match status" value="6"/>
</dbReference>
<feature type="compositionally biased region" description="Basic and acidic residues" evidence="13">
    <location>
        <begin position="20"/>
        <end position="35"/>
    </location>
</feature>
<evidence type="ECO:0000256" key="11">
    <source>
        <dbReference type="ARBA" id="ARBA00023242"/>
    </source>
</evidence>
<accession>A0A8J1LT77</accession>
<evidence type="ECO:0000256" key="2">
    <source>
        <dbReference type="ARBA" id="ARBA00004123"/>
    </source>
</evidence>
<evidence type="ECO:0000256" key="8">
    <source>
        <dbReference type="ARBA" id="ARBA00023015"/>
    </source>
</evidence>
<dbReference type="PROSITE" id="PS50157">
    <property type="entry name" value="ZINC_FINGER_C2H2_2"/>
    <property type="match status" value="6"/>
</dbReference>
<dbReference type="FunFam" id="3.30.160.60:FF:001891">
    <property type="entry name" value="Zinc finger protein 527"/>
    <property type="match status" value="1"/>
</dbReference>
<comment type="similarity">
    <text evidence="3">Belongs to the krueppel C2H2-type zinc-finger protein family.</text>
</comment>
<dbReference type="FunFam" id="3.30.160.60:FF:000337">
    <property type="entry name" value="Zinc finger and BTB domain containing 41"/>
    <property type="match status" value="1"/>
</dbReference>
<dbReference type="AlphaFoldDB" id="A0A8J1LT77"/>
<dbReference type="GO" id="GO:0008270">
    <property type="term" value="F:zinc ion binding"/>
    <property type="evidence" value="ECO:0007669"/>
    <property type="project" value="UniProtKB-KW"/>
</dbReference>
<dbReference type="InterPro" id="IPR013087">
    <property type="entry name" value="Znf_C2H2_type"/>
</dbReference>
<evidence type="ECO:0000256" key="7">
    <source>
        <dbReference type="ARBA" id="ARBA00022833"/>
    </source>
</evidence>
<evidence type="ECO:0000313" key="15">
    <source>
        <dbReference type="Proteomes" id="UP000186698"/>
    </source>
</evidence>
<feature type="domain" description="C2H2-type" evidence="14">
    <location>
        <begin position="374"/>
        <end position="401"/>
    </location>
</feature>
<keyword evidence="6 12" id="KW-0863">Zinc-finger</keyword>
<evidence type="ECO:0000256" key="9">
    <source>
        <dbReference type="ARBA" id="ARBA00023125"/>
    </source>
</evidence>
<proteinExistence type="inferred from homology"/>
<comment type="function">
    <text evidence="1">May be involved in transcriptional regulation.</text>
</comment>
<dbReference type="FunFam" id="3.30.160.60:FF:000012">
    <property type="entry name" value="RB-associated KRAB zinc finger protein-like"/>
    <property type="match status" value="1"/>
</dbReference>
<feature type="domain" description="C2H2-type" evidence="14">
    <location>
        <begin position="346"/>
        <end position="373"/>
    </location>
</feature>
<keyword evidence="7" id="KW-0862">Zinc</keyword>
<comment type="subcellular location">
    <subcellularLocation>
        <location evidence="2">Nucleus</location>
    </subcellularLocation>
</comment>
<dbReference type="SUPFAM" id="SSF57667">
    <property type="entry name" value="beta-beta-alpha zinc fingers"/>
    <property type="match status" value="3"/>
</dbReference>
<feature type="domain" description="C2H2-type" evidence="14">
    <location>
        <begin position="458"/>
        <end position="485"/>
    </location>
</feature>
<dbReference type="FunFam" id="3.30.160.60:FF:000936">
    <property type="entry name" value="Zinc finger protein 577"/>
    <property type="match status" value="1"/>
</dbReference>
<evidence type="ECO:0000256" key="3">
    <source>
        <dbReference type="ARBA" id="ARBA00006991"/>
    </source>
</evidence>
<dbReference type="FunFam" id="3.30.160.60:FF:000218">
    <property type="entry name" value="Zinc finger protein 10"/>
    <property type="match status" value="1"/>
</dbReference>
<evidence type="ECO:0000259" key="14">
    <source>
        <dbReference type="PROSITE" id="PS50157"/>
    </source>
</evidence>
<keyword evidence="5" id="KW-0677">Repeat</keyword>
<protein>
    <submittedName>
        <fullName evidence="16">Oocyte zinc finger protein XlCOF29 isoform X3</fullName>
    </submittedName>
</protein>
<keyword evidence="10" id="KW-0804">Transcription</keyword>
<gene>
    <name evidence="16" type="primary">LOC398339</name>
</gene>
<dbReference type="Gene3D" id="3.30.160.60">
    <property type="entry name" value="Classic Zinc Finger"/>
    <property type="match status" value="6"/>
</dbReference>
<organism evidence="15 16">
    <name type="scientific">Xenopus laevis</name>
    <name type="common">African clawed frog</name>
    <dbReference type="NCBI Taxonomy" id="8355"/>
    <lineage>
        <taxon>Eukaryota</taxon>
        <taxon>Metazoa</taxon>
        <taxon>Chordata</taxon>
        <taxon>Craniata</taxon>
        <taxon>Vertebrata</taxon>
        <taxon>Euteleostomi</taxon>
        <taxon>Amphibia</taxon>
        <taxon>Batrachia</taxon>
        <taxon>Anura</taxon>
        <taxon>Pipoidea</taxon>
        <taxon>Pipidae</taxon>
        <taxon>Xenopodinae</taxon>
        <taxon>Xenopus</taxon>
        <taxon>Xenopus</taxon>
    </lineage>
</organism>
<evidence type="ECO:0000256" key="5">
    <source>
        <dbReference type="ARBA" id="ARBA00022737"/>
    </source>
</evidence>
<name>A0A8J1LT77_XENLA</name>
<dbReference type="InterPro" id="IPR036236">
    <property type="entry name" value="Znf_C2H2_sf"/>
</dbReference>
<keyword evidence="8" id="KW-0805">Transcription regulation</keyword>
<dbReference type="FunFam" id="3.30.160.60:FF:000355">
    <property type="entry name" value="zinc finger and SCAN domain-containing protein 20 isoform X1"/>
    <property type="match status" value="1"/>
</dbReference>
<dbReference type="SMART" id="SM00355">
    <property type="entry name" value="ZnF_C2H2"/>
    <property type="match status" value="6"/>
</dbReference>
<evidence type="ECO:0000256" key="1">
    <source>
        <dbReference type="ARBA" id="ARBA00003767"/>
    </source>
</evidence>
<keyword evidence="9" id="KW-0238">DNA-binding</keyword>
<sequence length="508" mass="56472">MTDTTAHMDVTLRCNNDPSKSADKDVDTSPAEHHLAAPCDRVYGDTSDVKVEEPGKIEAEGAHVNLSIPKISPEEQPPPANGIKEQAASFEGRNQSDCSINPLTEQIQGTDTPTPIMECSLNNSLSDNYILNGINEQSASWEESNQSDYSIDPLTEQIQGTYIPTPIMGCSLNNRVFTNYVSSVIKEEVASREEGNQSDCSINPFTEQIQGTDTPAPIMGCSLNNSLSDNYIFNGINEQLASWERGNQSGINPNTPTPIMGYSWNNCAFTNYVSSVIKEEAASWEEGNQSDCSINPLTEQIQGTDEWNNRIRCRPHKHMIDINCIGNRRNKLCTSSKKTLTLKEVFDCNKCHKSFKSKGALVRHQKTHTGVKPFSCSQCGKCFAQSSDLTVHERTHTGEKPFACPECGKCFGRHSHLKVHQKVHTGDKPFACTECGKCFTQHKSLIVHQRIHSGLKPFSCSVCGKCFRDRSNLNAHERIHTVERAYPCSVCGKHFAHKIDLKLHQRIH</sequence>
<dbReference type="Pfam" id="PF00096">
    <property type="entry name" value="zf-C2H2"/>
    <property type="match status" value="6"/>
</dbReference>
<dbReference type="RefSeq" id="XP_041432509.1">
    <property type="nucleotide sequence ID" value="XM_041576575.1"/>
</dbReference>
<dbReference type="GO" id="GO:0003677">
    <property type="term" value="F:DNA binding"/>
    <property type="evidence" value="ECO:0007669"/>
    <property type="project" value="UniProtKB-KW"/>
</dbReference>
<feature type="domain" description="C2H2-type" evidence="14">
    <location>
        <begin position="430"/>
        <end position="457"/>
    </location>
</feature>
<keyword evidence="11" id="KW-0539">Nucleus</keyword>
<dbReference type="InterPro" id="IPR050331">
    <property type="entry name" value="Zinc_finger"/>
</dbReference>
<feature type="domain" description="C2H2-type" evidence="14">
    <location>
        <begin position="402"/>
        <end position="429"/>
    </location>
</feature>
<feature type="domain" description="C2H2-type" evidence="14">
    <location>
        <begin position="486"/>
        <end position="508"/>
    </location>
</feature>
<evidence type="ECO:0000256" key="13">
    <source>
        <dbReference type="SAM" id="MobiDB-lite"/>
    </source>
</evidence>
<dbReference type="GO" id="GO:0005634">
    <property type="term" value="C:nucleus"/>
    <property type="evidence" value="ECO:0007669"/>
    <property type="project" value="UniProtKB-SubCell"/>
</dbReference>